<protein>
    <submittedName>
        <fullName evidence="1">Uncharacterized protein</fullName>
    </submittedName>
</protein>
<dbReference type="EMBL" id="JANBUJ010002121">
    <property type="protein sequence ID" value="KAJ2765098.1"/>
    <property type="molecule type" value="Genomic_DNA"/>
</dbReference>
<reference evidence="1" key="1">
    <citation type="submission" date="2022-07" db="EMBL/GenBank/DDBJ databases">
        <title>Phylogenomic reconstructions and comparative analyses of Kickxellomycotina fungi.</title>
        <authorList>
            <person name="Reynolds N.K."/>
            <person name="Stajich J.E."/>
            <person name="Barry K."/>
            <person name="Grigoriev I.V."/>
            <person name="Crous P."/>
            <person name="Smith M.E."/>
        </authorList>
    </citation>
    <scope>NUCLEOTIDE SEQUENCE</scope>
    <source>
        <strain evidence="1">CBS 109366</strain>
    </source>
</reference>
<dbReference type="Proteomes" id="UP001140234">
    <property type="component" value="Unassembled WGS sequence"/>
</dbReference>
<evidence type="ECO:0000313" key="2">
    <source>
        <dbReference type="Proteomes" id="UP001140234"/>
    </source>
</evidence>
<proteinExistence type="predicted"/>
<organism evidence="1 2">
    <name type="scientific">Coemansia nantahalensis</name>
    <dbReference type="NCBI Taxonomy" id="2789366"/>
    <lineage>
        <taxon>Eukaryota</taxon>
        <taxon>Fungi</taxon>
        <taxon>Fungi incertae sedis</taxon>
        <taxon>Zoopagomycota</taxon>
        <taxon>Kickxellomycotina</taxon>
        <taxon>Kickxellomycetes</taxon>
        <taxon>Kickxellales</taxon>
        <taxon>Kickxellaceae</taxon>
        <taxon>Coemansia</taxon>
    </lineage>
</organism>
<accession>A0ACC1JQ55</accession>
<name>A0ACC1JQ55_9FUNG</name>
<keyword evidence="2" id="KW-1185">Reference proteome</keyword>
<comment type="caution">
    <text evidence="1">The sequence shown here is derived from an EMBL/GenBank/DDBJ whole genome shotgun (WGS) entry which is preliminary data.</text>
</comment>
<gene>
    <name evidence="1" type="ORF">IWQ57_004909</name>
</gene>
<sequence>MAAATTESLLGRPALMRPETAKPSNMYKLWSLVHFSCGVAALALGIYYINATGEGQRVYTVTHQALRFYVFIGLYIAATSMLGVFAALAPLKRKRLLHIYVGLLGLGIVIMVCVSLWLWTYTLDINGYYGQMWRTQWSDDIKLAFENDGSCCGYLSRDDSPMASAPACVDQSIKHGCMYTVIFYGQACHSYIYAGLITCSIISLFSAIAGLMLIIDCNAEKRVRRSHAYQWRRRMAARKASSAASRSTTTTINVHSAYGPQHEE</sequence>
<evidence type="ECO:0000313" key="1">
    <source>
        <dbReference type="EMBL" id="KAJ2765098.1"/>
    </source>
</evidence>